<dbReference type="GO" id="GO:0005886">
    <property type="term" value="C:plasma membrane"/>
    <property type="evidence" value="ECO:0007669"/>
    <property type="project" value="UniProtKB-SubCell"/>
</dbReference>
<dbReference type="Proteomes" id="UP000186795">
    <property type="component" value="Unassembled WGS sequence"/>
</dbReference>
<keyword evidence="4" id="KW-1185">Reference proteome</keyword>
<dbReference type="PANTHER" id="PTHR37305">
    <property type="entry name" value="INTEGRAL MEMBRANE PROTEIN-RELATED"/>
    <property type="match status" value="1"/>
</dbReference>
<feature type="transmembrane region" description="Helical" evidence="2">
    <location>
        <begin position="179"/>
        <end position="200"/>
    </location>
</feature>
<feature type="transmembrane region" description="Helical" evidence="2">
    <location>
        <begin position="25"/>
        <end position="44"/>
    </location>
</feature>
<gene>
    <name evidence="3" type="ORF">SAMN05421790_102320</name>
</gene>
<dbReference type="RefSeq" id="WP_009710330.1">
    <property type="nucleotide sequence ID" value="NZ_CP048103.1"/>
</dbReference>
<protein>
    <submittedName>
        <fullName evidence="3">ABC-2 type transport system permease protein</fullName>
    </submittedName>
</protein>
<evidence type="ECO:0000256" key="1">
    <source>
        <dbReference type="SAM" id="Coils"/>
    </source>
</evidence>
<dbReference type="EMBL" id="FTOD01000002">
    <property type="protein sequence ID" value="SIS53401.1"/>
    <property type="molecule type" value="Genomic_DNA"/>
</dbReference>
<name>A0A1N7JVT8_9BACL</name>
<dbReference type="OrthoDB" id="8613028at2"/>
<reference evidence="4" key="1">
    <citation type="submission" date="2017-01" db="EMBL/GenBank/DDBJ databases">
        <authorList>
            <person name="Varghese N."/>
            <person name="Submissions S."/>
        </authorList>
    </citation>
    <scope>NUCLEOTIDE SEQUENCE [LARGE SCALE GENOMIC DNA]</scope>
    <source>
        <strain evidence="4">DSM 45196</strain>
    </source>
</reference>
<sequence>MLNGMREWGRVYANEWMKLLRRRRLWVTLLLGAIVLAGLSYISWSQHKSQVEHNSLAAQEKYLQQEKSRLSDLQKQLKQGASEEEKTNMVDEMEDLKESIASMEDELANQRELVSGDWKKILTEENKEIKHDMNETGESDQLEDNYGQETLMLNQYHLDNDIRPLPGWEGSAFSSTSDLLTLTSVIFLPMLVVILVADMVSGETTSGTIKLLLVRPVSRFTILMGKWLVTLSATIVLTLAFCAILLGLQLLLFGSEGADQPQMVGVTYTFEQMILEGENTPQTVATGHYDDAQIIPQYQFILGSIGLVTLAMMAVATITFFASTWFQSAMVSTGIAFGMVIVGSILTQVIGSGKWLLWLFSLYLNPAHLWTGEMSMGLEFPITLETGLIVLAIWTVISLLLSIIRFQRKDILQA</sequence>
<dbReference type="Pfam" id="PF12679">
    <property type="entry name" value="ABC2_membrane_2"/>
    <property type="match status" value="1"/>
</dbReference>
<dbReference type="AlphaFoldDB" id="A0A1N7JVT8"/>
<accession>A0A1N7JVT8</accession>
<organism evidence="3 4">
    <name type="scientific">Kroppenstedtia eburnea</name>
    <dbReference type="NCBI Taxonomy" id="714067"/>
    <lineage>
        <taxon>Bacteria</taxon>
        <taxon>Bacillati</taxon>
        <taxon>Bacillota</taxon>
        <taxon>Bacilli</taxon>
        <taxon>Bacillales</taxon>
        <taxon>Thermoactinomycetaceae</taxon>
        <taxon>Kroppenstedtia</taxon>
    </lineage>
</organism>
<feature type="transmembrane region" description="Helical" evidence="2">
    <location>
        <begin position="380"/>
        <end position="404"/>
    </location>
</feature>
<proteinExistence type="predicted"/>
<evidence type="ECO:0000313" key="3">
    <source>
        <dbReference type="EMBL" id="SIS53401.1"/>
    </source>
</evidence>
<evidence type="ECO:0000256" key="2">
    <source>
        <dbReference type="SAM" id="Phobius"/>
    </source>
</evidence>
<keyword evidence="1" id="KW-0175">Coiled coil</keyword>
<feature type="coiled-coil region" evidence="1">
    <location>
        <begin position="56"/>
        <end position="113"/>
    </location>
</feature>
<feature type="transmembrane region" description="Helical" evidence="2">
    <location>
        <begin position="300"/>
        <end position="322"/>
    </location>
</feature>
<feature type="transmembrane region" description="Helical" evidence="2">
    <location>
        <begin position="227"/>
        <end position="253"/>
    </location>
</feature>
<dbReference type="PANTHER" id="PTHR37305:SF1">
    <property type="entry name" value="MEMBRANE PROTEIN"/>
    <property type="match status" value="1"/>
</dbReference>
<feature type="transmembrane region" description="Helical" evidence="2">
    <location>
        <begin position="334"/>
        <end position="360"/>
    </location>
</feature>
<evidence type="ECO:0000313" key="4">
    <source>
        <dbReference type="Proteomes" id="UP000186795"/>
    </source>
</evidence>
<keyword evidence="2" id="KW-0812">Transmembrane</keyword>
<keyword evidence="2" id="KW-1133">Transmembrane helix</keyword>
<dbReference type="GO" id="GO:0140359">
    <property type="term" value="F:ABC-type transporter activity"/>
    <property type="evidence" value="ECO:0007669"/>
    <property type="project" value="InterPro"/>
</dbReference>
<keyword evidence="2" id="KW-0472">Membrane</keyword>